<organism evidence="2">
    <name type="scientific">Rhipicephalus microplus</name>
    <name type="common">Cattle tick</name>
    <name type="synonym">Boophilus microplus</name>
    <dbReference type="NCBI Taxonomy" id="6941"/>
    <lineage>
        <taxon>Eukaryota</taxon>
        <taxon>Metazoa</taxon>
        <taxon>Ecdysozoa</taxon>
        <taxon>Arthropoda</taxon>
        <taxon>Chelicerata</taxon>
        <taxon>Arachnida</taxon>
        <taxon>Acari</taxon>
        <taxon>Parasitiformes</taxon>
        <taxon>Ixodida</taxon>
        <taxon>Ixodoidea</taxon>
        <taxon>Ixodidae</taxon>
        <taxon>Rhipicephalinae</taxon>
        <taxon>Rhipicephalus</taxon>
        <taxon>Boophilus</taxon>
    </lineage>
</organism>
<dbReference type="AlphaFoldDB" id="A0A6M2D9V2"/>
<evidence type="ECO:0000256" key="1">
    <source>
        <dbReference type="SAM" id="SignalP"/>
    </source>
</evidence>
<evidence type="ECO:0000313" key="2">
    <source>
        <dbReference type="EMBL" id="NOV42892.1"/>
    </source>
</evidence>
<accession>A0A6M2D9V2</accession>
<sequence>MFCFFFFSFYFILLARTPSGHEADDTRPTCPQSRCGNPCSSPLHSLGNIFEPWGTSCPQWRWSLRSDFLSGVAATRRRPSLLVEPDWGTPRSFLAWCG</sequence>
<name>A0A6M2D9V2_RHIMP</name>
<protein>
    <submittedName>
        <fullName evidence="2">Putative secreted protein</fullName>
    </submittedName>
</protein>
<feature type="signal peptide" evidence="1">
    <location>
        <begin position="1"/>
        <end position="23"/>
    </location>
</feature>
<reference evidence="2" key="1">
    <citation type="submission" date="2019-09" db="EMBL/GenBank/DDBJ databases">
        <title>Organ-specific transcriptomic study of the physiology of the cattle tick, Rhipicephalus microplus.</title>
        <authorList>
            <person name="Tirloni L."/>
            <person name="Braz G."/>
            <person name="Gandara A.C.P."/>
            <person name="Sabadin G.A."/>
            <person name="da Silva R.M."/>
            <person name="Guizzo M.G."/>
            <person name="Machado J.A."/>
            <person name="Costa E.P."/>
            <person name="Gomes H.F."/>
            <person name="Moraes J."/>
            <person name="Mota M.B.S."/>
            <person name="Mesquita R.D."/>
            <person name="Alvarenga P.H."/>
            <person name="Alves F."/>
            <person name="Seixas A."/>
            <person name="da Fonseca R.N."/>
            <person name="Fogaca A."/>
            <person name="Logullo C."/>
            <person name="Tanaka A."/>
            <person name="Daffre S."/>
            <person name="Termignoni C."/>
            <person name="Vaz I.S.Jr."/>
            <person name="Oliveira P.L."/>
            <person name="Ribeiro J.M."/>
        </authorList>
    </citation>
    <scope>NUCLEOTIDE SEQUENCE</scope>
    <source>
        <strain evidence="2">Porto Alegre</strain>
    </source>
</reference>
<proteinExistence type="predicted"/>
<keyword evidence="1" id="KW-0732">Signal</keyword>
<dbReference type="EMBL" id="GHWJ01010155">
    <property type="protein sequence ID" value="NOV42892.1"/>
    <property type="molecule type" value="Transcribed_RNA"/>
</dbReference>
<feature type="chain" id="PRO_5026661517" evidence="1">
    <location>
        <begin position="24"/>
        <end position="98"/>
    </location>
</feature>